<keyword evidence="1" id="KW-0378">Hydrolase</keyword>
<keyword evidence="5" id="KW-1185">Reference proteome</keyword>
<evidence type="ECO:0000256" key="1">
    <source>
        <dbReference type="ARBA" id="ARBA00022801"/>
    </source>
</evidence>
<gene>
    <name evidence="4" type="ORF">K470DRAFT_276136</name>
</gene>
<evidence type="ECO:0000313" key="4">
    <source>
        <dbReference type="EMBL" id="KAF2861483.1"/>
    </source>
</evidence>
<dbReference type="PANTHER" id="PTHR22762">
    <property type="entry name" value="ALPHA-GLUCOSIDASE"/>
    <property type="match status" value="1"/>
</dbReference>
<name>A0A6A7C290_9PEZI</name>
<evidence type="ECO:0000313" key="5">
    <source>
        <dbReference type="Proteomes" id="UP000799421"/>
    </source>
</evidence>
<organism evidence="4 5">
    <name type="scientific">Piedraia hortae CBS 480.64</name>
    <dbReference type="NCBI Taxonomy" id="1314780"/>
    <lineage>
        <taxon>Eukaryota</taxon>
        <taxon>Fungi</taxon>
        <taxon>Dikarya</taxon>
        <taxon>Ascomycota</taxon>
        <taxon>Pezizomycotina</taxon>
        <taxon>Dothideomycetes</taxon>
        <taxon>Dothideomycetidae</taxon>
        <taxon>Capnodiales</taxon>
        <taxon>Piedraiaceae</taxon>
        <taxon>Piedraia</taxon>
    </lineage>
</organism>
<dbReference type="AlphaFoldDB" id="A0A6A7C290"/>
<dbReference type="InterPro" id="IPR013780">
    <property type="entry name" value="Glyco_hydro_b"/>
</dbReference>
<dbReference type="EMBL" id="MU005972">
    <property type="protein sequence ID" value="KAF2861483.1"/>
    <property type="molecule type" value="Genomic_DNA"/>
</dbReference>
<reference evidence="4" key="1">
    <citation type="journal article" date="2020" name="Stud. Mycol.">
        <title>101 Dothideomycetes genomes: a test case for predicting lifestyles and emergence of pathogens.</title>
        <authorList>
            <person name="Haridas S."/>
            <person name="Albert R."/>
            <person name="Binder M."/>
            <person name="Bloem J."/>
            <person name="Labutti K."/>
            <person name="Salamov A."/>
            <person name="Andreopoulos B."/>
            <person name="Baker S."/>
            <person name="Barry K."/>
            <person name="Bills G."/>
            <person name="Bluhm B."/>
            <person name="Cannon C."/>
            <person name="Castanera R."/>
            <person name="Culley D."/>
            <person name="Daum C."/>
            <person name="Ezra D."/>
            <person name="Gonzalez J."/>
            <person name="Henrissat B."/>
            <person name="Kuo A."/>
            <person name="Liang C."/>
            <person name="Lipzen A."/>
            <person name="Lutzoni F."/>
            <person name="Magnuson J."/>
            <person name="Mondo S."/>
            <person name="Nolan M."/>
            <person name="Ohm R."/>
            <person name="Pangilinan J."/>
            <person name="Park H.-J."/>
            <person name="Ramirez L."/>
            <person name="Alfaro M."/>
            <person name="Sun H."/>
            <person name="Tritt A."/>
            <person name="Yoshinaga Y."/>
            <person name="Zwiers L.-H."/>
            <person name="Turgeon B."/>
            <person name="Goodwin S."/>
            <person name="Spatafora J."/>
            <person name="Crous P."/>
            <person name="Grigoriev I."/>
        </authorList>
    </citation>
    <scope>NUCLEOTIDE SEQUENCE</scope>
    <source>
        <strain evidence="4">CBS 480.64</strain>
    </source>
</reference>
<sequence length="159" mass="17042">DLFYDYYTQEPVHGQGSTVTLTDVAYDTIPLYYRGGSIIPQRIESANTTKALRTKDFELIIALSANGTASGNLYLDDGVSIEQAATSDIKFEYSDRTLKVSGTFAYKTDSVIAGVTVLGGSGTSGGYGGQHSYTGYRGKPQGQVIKQKIPLTGPTTIHL</sequence>
<dbReference type="OrthoDB" id="3905262at2759"/>
<feature type="non-terminal residue" evidence="4">
    <location>
        <position position="1"/>
    </location>
</feature>
<dbReference type="Gene3D" id="2.60.40.1180">
    <property type="entry name" value="Golgi alpha-mannosidase II"/>
    <property type="match status" value="2"/>
</dbReference>
<proteinExistence type="predicted"/>
<accession>A0A6A7C290</accession>
<dbReference type="GO" id="GO:0004553">
    <property type="term" value="F:hydrolase activity, hydrolyzing O-glycosyl compounds"/>
    <property type="evidence" value="ECO:0007669"/>
    <property type="project" value="TreeGrafter"/>
</dbReference>
<protein>
    <submittedName>
        <fullName evidence="4">Uncharacterized protein</fullName>
    </submittedName>
</protein>
<dbReference type="PANTHER" id="PTHR22762:SF67">
    <property type="entry name" value="ALPHA_BETA-GLUCOSIDASE AGDC-RELATED"/>
    <property type="match status" value="1"/>
</dbReference>
<evidence type="ECO:0000256" key="3">
    <source>
        <dbReference type="ARBA" id="ARBA00023295"/>
    </source>
</evidence>
<keyword evidence="2" id="KW-0325">Glycoprotein</keyword>
<keyword evidence="3" id="KW-0326">Glycosidase</keyword>
<dbReference type="Proteomes" id="UP000799421">
    <property type="component" value="Unassembled WGS sequence"/>
</dbReference>
<evidence type="ECO:0000256" key="2">
    <source>
        <dbReference type="ARBA" id="ARBA00023180"/>
    </source>
</evidence>